<dbReference type="AlphaFoldDB" id="A0A022VZ23"/>
<name>A0A022VZ23_TRIRU</name>
<protein>
    <submittedName>
        <fullName evidence="1">Uncharacterized protein</fullName>
    </submittedName>
</protein>
<dbReference type="HOGENOM" id="CLU_103885_0_0_1"/>
<organism evidence="1">
    <name type="scientific">Trichophyton rubrum CBS 288.86</name>
    <dbReference type="NCBI Taxonomy" id="1215330"/>
    <lineage>
        <taxon>Eukaryota</taxon>
        <taxon>Fungi</taxon>
        <taxon>Dikarya</taxon>
        <taxon>Ascomycota</taxon>
        <taxon>Pezizomycotina</taxon>
        <taxon>Eurotiomycetes</taxon>
        <taxon>Eurotiomycetidae</taxon>
        <taxon>Onygenales</taxon>
        <taxon>Arthrodermataceae</taxon>
        <taxon>Trichophyton</taxon>
    </lineage>
</organism>
<reference evidence="1" key="1">
    <citation type="submission" date="2014-02" db="EMBL/GenBank/DDBJ databases">
        <title>The Genome Sequence of Trichophyton rubrum (morphotype fischeri) CBS 288.86.</title>
        <authorList>
            <consortium name="The Broad Institute Genomics Platform"/>
            <person name="Cuomo C.A."/>
            <person name="White T.C."/>
            <person name="Graser Y."/>
            <person name="Martinez-Rossi N."/>
            <person name="Heitman J."/>
            <person name="Young S.K."/>
            <person name="Zeng Q."/>
            <person name="Gargeya S."/>
            <person name="Abouelleil A."/>
            <person name="Alvarado L."/>
            <person name="Chapman S.B."/>
            <person name="Gainer-Dewar J."/>
            <person name="Goldberg J."/>
            <person name="Griggs A."/>
            <person name="Gujja S."/>
            <person name="Hansen M."/>
            <person name="Howarth C."/>
            <person name="Imamovic A."/>
            <person name="Larimer J."/>
            <person name="Martinez D."/>
            <person name="Murphy C."/>
            <person name="Pearson M.D."/>
            <person name="Persinoti G."/>
            <person name="Poon T."/>
            <person name="Priest M."/>
            <person name="Roberts A.D."/>
            <person name="Saif S."/>
            <person name="Shea T.D."/>
            <person name="Sykes S.N."/>
            <person name="Wortman J."/>
            <person name="Nusbaum C."/>
            <person name="Birren B."/>
        </authorList>
    </citation>
    <scope>NUCLEOTIDE SEQUENCE [LARGE SCALE GENOMIC DNA]</scope>
    <source>
        <strain evidence="1">CBS 288.86</strain>
    </source>
</reference>
<proteinExistence type="predicted"/>
<dbReference type="Proteomes" id="UP000023758">
    <property type="component" value="Unassembled WGS sequence"/>
</dbReference>
<sequence>MQRSWINQGSGSSPSGWRWLGCSNTFFSNKGGGPNRGRGSSYPMSLFERATSNMKLFVIMLSNSQHSACFYRTEGSDASVPHLRVSGPDETLKDIYELVNSKLSYFSCSFLYALLKYSTRILSSTGRFTLPIERNGNEANKIIYYPVILSQVRETFRCGLPYTKILLNNARDTPKGSTAMKEKKFAAYLIIRSRLLYIYTRLHNERLYRGSPRIHILGPRESQQFNQVVPAAS</sequence>
<accession>A0A022VZ23</accession>
<evidence type="ECO:0000313" key="1">
    <source>
        <dbReference type="EMBL" id="EZF50978.1"/>
    </source>
</evidence>
<gene>
    <name evidence="1" type="ORF">H103_05788</name>
</gene>
<dbReference type="EMBL" id="KK207876">
    <property type="protein sequence ID" value="EZF50978.1"/>
    <property type="molecule type" value="Genomic_DNA"/>
</dbReference>